<proteinExistence type="predicted"/>
<evidence type="ECO:0000313" key="2">
    <source>
        <dbReference type="Proteomes" id="UP000237025"/>
    </source>
</evidence>
<sequence>MNFRESKEGSYTKKSIVRAFEVNHTSKDKLFEQLKNNKKFKADADFQISKIKKIRIREISYTARECYCHVTIYNPKESVSITPIAQNNPTDLIDVDNYDTCHFFMLINENYIRVIFQISFTWPENKLHLFFEQLDIYITPTPILDSQVVSSLQDEGFKALHINTVIHSSKTSSKDNIVTRIAKKVPKVGNKGVYGNIRISGKGNPEIANSIEQTPQIWVNELDGDFYIETKKGNKITGDKIKLHKIYYTLPYGSKTITPQCANEILSHFRANVL</sequence>
<name>A0ABX5A2Z4_9ENTR</name>
<dbReference type="RefSeq" id="WP_103948029.1">
    <property type="nucleotide sequence ID" value="NZ_PQVR01000020.1"/>
</dbReference>
<evidence type="ECO:0000313" key="1">
    <source>
        <dbReference type="EMBL" id="POZ24004.1"/>
    </source>
</evidence>
<dbReference type="Proteomes" id="UP000237025">
    <property type="component" value="Unassembled WGS sequence"/>
</dbReference>
<keyword evidence="2" id="KW-1185">Reference proteome</keyword>
<gene>
    <name evidence="1" type="ORF">C3712_07210</name>
</gene>
<organism evidence="1 2">
    <name type="scientific">Lelliottia aquatilis</name>
    <dbReference type="NCBI Taxonomy" id="2080838"/>
    <lineage>
        <taxon>Bacteria</taxon>
        <taxon>Pseudomonadati</taxon>
        <taxon>Pseudomonadota</taxon>
        <taxon>Gammaproteobacteria</taxon>
        <taxon>Enterobacterales</taxon>
        <taxon>Enterobacteriaceae</taxon>
        <taxon>Lelliottia</taxon>
    </lineage>
</organism>
<comment type="caution">
    <text evidence="1">The sequence shown here is derived from an EMBL/GenBank/DDBJ whole genome shotgun (WGS) entry which is preliminary data.</text>
</comment>
<accession>A0ABX5A2Z4</accession>
<dbReference type="EMBL" id="PQVW01000004">
    <property type="protein sequence ID" value="POZ24004.1"/>
    <property type="molecule type" value="Genomic_DNA"/>
</dbReference>
<reference evidence="1 2" key="1">
    <citation type="submission" date="2018-02" db="EMBL/GenBank/DDBJ databases">
        <title>Lelliotia aquatilis sp. nov., isolated from drinking water.</title>
        <authorList>
            <person name="Kaempfer P."/>
            <person name="Glaeser S."/>
            <person name="Exner M."/>
            <person name="Doijad S."/>
            <person name="Chakraborty T."/>
        </authorList>
    </citation>
    <scope>NUCLEOTIDE SEQUENCE [LARGE SCALE GENOMIC DNA]</scope>
    <source>
        <strain evidence="1 2">6331-17</strain>
    </source>
</reference>
<protein>
    <submittedName>
        <fullName evidence="1">Uncharacterized protein</fullName>
    </submittedName>
</protein>